<accession>A0A383E8X8</accession>
<dbReference type="AlphaFoldDB" id="A0A383E8X8"/>
<protein>
    <submittedName>
        <fullName evidence="1">Uncharacterized protein</fullName>
    </submittedName>
</protein>
<reference evidence="1" key="1">
    <citation type="submission" date="2018-05" db="EMBL/GenBank/DDBJ databases">
        <authorList>
            <person name="Lanie J.A."/>
            <person name="Ng W.-L."/>
            <person name="Kazmierczak K.M."/>
            <person name="Andrzejewski T.M."/>
            <person name="Davidsen T.M."/>
            <person name="Wayne K.J."/>
            <person name="Tettelin H."/>
            <person name="Glass J.I."/>
            <person name="Rusch D."/>
            <person name="Podicherti R."/>
            <person name="Tsui H.-C.T."/>
            <person name="Winkler M.E."/>
        </authorList>
    </citation>
    <scope>NUCLEOTIDE SEQUENCE</scope>
</reference>
<proteinExistence type="predicted"/>
<dbReference type="EMBL" id="UINC01223753">
    <property type="protein sequence ID" value="SVE53074.1"/>
    <property type="molecule type" value="Genomic_DNA"/>
</dbReference>
<gene>
    <name evidence="1" type="ORF">METZ01_LOCUS505928</name>
</gene>
<sequence>MVQITLVAIDQHVDRHNGPTAPDPTQSSVLV</sequence>
<organism evidence="1">
    <name type="scientific">marine metagenome</name>
    <dbReference type="NCBI Taxonomy" id="408172"/>
    <lineage>
        <taxon>unclassified sequences</taxon>
        <taxon>metagenomes</taxon>
        <taxon>ecological metagenomes</taxon>
    </lineage>
</organism>
<evidence type="ECO:0000313" key="1">
    <source>
        <dbReference type="EMBL" id="SVE53074.1"/>
    </source>
</evidence>
<name>A0A383E8X8_9ZZZZ</name>